<accession>A0AA97P172</accession>
<organism evidence="2">
    <name type="scientific">Pyricularia oryzae (strain Y34)</name>
    <name type="common">Rice blast fungus</name>
    <name type="synonym">Magnaporthe oryzae</name>
    <dbReference type="NCBI Taxonomy" id="1143189"/>
    <lineage>
        <taxon>Eukaryota</taxon>
        <taxon>Fungi</taxon>
        <taxon>Dikarya</taxon>
        <taxon>Ascomycota</taxon>
        <taxon>Pezizomycotina</taxon>
        <taxon>Sordariomycetes</taxon>
        <taxon>Sordariomycetidae</taxon>
        <taxon>Magnaporthales</taxon>
        <taxon>Pyriculariaceae</taxon>
        <taxon>Pyricularia</taxon>
    </lineage>
</organism>
<sequence length="180" mass="19216">MKAFCLPGNAGGDAAFPTDPGMLDFSALYYGTDYLEPAGPANQVPSPRLHPRFGRNDSCWSHVCPNSGCYRMSCRPAKTCLLVQACLLICHLSMNTSLVLLSDHMAPTSPTWRDGTYYSAESGTCCEVDLLSQPRAGGFSPTKSCRVPLSATPDVDAVGPNSFGAMPRSNASWTTPTTVQ</sequence>
<evidence type="ECO:0000313" key="2">
    <source>
        <dbReference type="EMBL" id="ELQ40106.1"/>
    </source>
</evidence>
<evidence type="ECO:0000256" key="1">
    <source>
        <dbReference type="SAM" id="MobiDB-lite"/>
    </source>
</evidence>
<feature type="region of interest" description="Disordered" evidence="1">
    <location>
        <begin position="161"/>
        <end position="180"/>
    </location>
</feature>
<name>A0AA97P172_PYRO3</name>
<feature type="compositionally biased region" description="Polar residues" evidence="1">
    <location>
        <begin position="169"/>
        <end position="180"/>
    </location>
</feature>
<dbReference type="AlphaFoldDB" id="A0AA97P172"/>
<reference evidence="2" key="1">
    <citation type="journal article" date="2012" name="PLoS Genet.">
        <title>Comparative analysis of the genomes of two field isolates of the rice blast fungus Magnaporthe oryzae.</title>
        <authorList>
            <person name="Xue M."/>
            <person name="Yang J."/>
            <person name="Li Z."/>
            <person name="Hu S."/>
            <person name="Yao N."/>
            <person name="Dean R.A."/>
            <person name="Zhao W."/>
            <person name="Shen M."/>
            <person name="Zhang H."/>
            <person name="Li C."/>
            <person name="Liu L."/>
            <person name="Cao L."/>
            <person name="Xu X."/>
            <person name="Xing Y."/>
            <person name="Hsiang T."/>
            <person name="Zhang Z."/>
            <person name="Xu J.R."/>
            <person name="Peng Y.L."/>
        </authorList>
    </citation>
    <scope>NUCLEOTIDE SEQUENCE</scope>
    <source>
        <strain evidence="2">Y34</strain>
    </source>
</reference>
<dbReference type="EMBL" id="JH793724">
    <property type="protein sequence ID" value="ELQ40106.1"/>
    <property type="molecule type" value="Genomic_DNA"/>
</dbReference>
<protein>
    <submittedName>
        <fullName evidence="2">Uncharacterized protein</fullName>
    </submittedName>
</protein>
<proteinExistence type="predicted"/>
<dbReference type="Proteomes" id="UP000011086">
    <property type="component" value="Unassembled WGS sequence"/>
</dbReference>
<gene>
    <name evidence="2" type="ORF">OOU_Y34scaffold00462g60</name>
</gene>